<dbReference type="Gene3D" id="1.10.150.240">
    <property type="entry name" value="Putative phosphatase, domain 2"/>
    <property type="match status" value="1"/>
</dbReference>
<dbReference type="InterPro" id="IPR023198">
    <property type="entry name" value="PGP-like_dom2"/>
</dbReference>
<dbReference type="AlphaFoldDB" id="A0A8J6U560"/>
<feature type="compositionally biased region" description="Polar residues" evidence="1">
    <location>
        <begin position="110"/>
        <end position="120"/>
    </location>
</feature>
<proteinExistence type="predicted"/>
<accession>A0A8J6U560</accession>
<name>A0A8J6U560_9HYPH</name>
<feature type="region of interest" description="Disordered" evidence="1">
    <location>
        <begin position="99"/>
        <end position="127"/>
    </location>
</feature>
<gene>
    <name evidence="2" type="ORF">ICI42_13275</name>
</gene>
<dbReference type="InterPro" id="IPR036412">
    <property type="entry name" value="HAD-like_sf"/>
</dbReference>
<dbReference type="InterPro" id="IPR023214">
    <property type="entry name" value="HAD_sf"/>
</dbReference>
<organism evidence="2 3">
    <name type="scientific">Oryzicola mucosus</name>
    <dbReference type="NCBI Taxonomy" id="2767425"/>
    <lineage>
        <taxon>Bacteria</taxon>
        <taxon>Pseudomonadati</taxon>
        <taxon>Pseudomonadota</taxon>
        <taxon>Alphaproteobacteria</taxon>
        <taxon>Hyphomicrobiales</taxon>
        <taxon>Phyllobacteriaceae</taxon>
        <taxon>Oryzicola</taxon>
    </lineage>
</organism>
<evidence type="ECO:0000256" key="1">
    <source>
        <dbReference type="SAM" id="MobiDB-lite"/>
    </source>
</evidence>
<reference evidence="2" key="1">
    <citation type="submission" date="2020-09" db="EMBL/GenBank/DDBJ databases">
        <title>Genome seq and assembly of Tianweitania sp.</title>
        <authorList>
            <person name="Chhetri G."/>
        </authorList>
    </citation>
    <scope>NUCLEOTIDE SEQUENCE</scope>
    <source>
        <strain evidence="2">Rool2</strain>
    </source>
</reference>
<dbReference type="RefSeq" id="WP_188165028.1">
    <property type="nucleotide sequence ID" value="NZ_JACVVX010000003.1"/>
</dbReference>
<dbReference type="Gene3D" id="3.40.50.1000">
    <property type="entry name" value="HAD superfamily/HAD-like"/>
    <property type="match status" value="1"/>
</dbReference>
<dbReference type="SUPFAM" id="SSF56784">
    <property type="entry name" value="HAD-like"/>
    <property type="match status" value="1"/>
</dbReference>
<comment type="caution">
    <text evidence="2">The sequence shown here is derived from an EMBL/GenBank/DDBJ whole genome shotgun (WGS) entry which is preliminary data.</text>
</comment>
<dbReference type="Proteomes" id="UP000643405">
    <property type="component" value="Unassembled WGS sequence"/>
</dbReference>
<evidence type="ECO:0000313" key="3">
    <source>
        <dbReference type="Proteomes" id="UP000643405"/>
    </source>
</evidence>
<dbReference type="EMBL" id="JACVVX010000003">
    <property type="protein sequence ID" value="MBD0415630.1"/>
    <property type="molecule type" value="Genomic_DNA"/>
</dbReference>
<keyword evidence="3" id="KW-1185">Reference proteome</keyword>
<evidence type="ECO:0000313" key="2">
    <source>
        <dbReference type="EMBL" id="MBD0415630.1"/>
    </source>
</evidence>
<protein>
    <submittedName>
        <fullName evidence="2">Uncharacterized protein</fullName>
    </submittedName>
</protein>
<sequence length="166" mass="18526">MSEQISYLDHPPKIITFDCYGTLVQGYEVLAREIDVTLRKLGVTDVSATAIIESFSAQGRHLTAKKPHRLYKDILRIGFAAAFAEHGLTPSKDEIERIASSPTKMGPHPASSSYSGTRRQGTPPRCGRLNTSFLTVLWIQRRRLFRRSMLLSSRPMKQGPGVQAEV</sequence>